<name>A0A7S1XKY0_9STRA</name>
<evidence type="ECO:0000313" key="2">
    <source>
        <dbReference type="EMBL" id="CAD9247041.1"/>
    </source>
</evidence>
<organism evidence="2">
    <name type="scientific">Phaeomonas parva</name>
    <dbReference type="NCBI Taxonomy" id="124430"/>
    <lineage>
        <taxon>Eukaryota</taxon>
        <taxon>Sar</taxon>
        <taxon>Stramenopiles</taxon>
        <taxon>Ochrophyta</taxon>
        <taxon>Pinguiophyceae</taxon>
        <taxon>Pinguiochrysidales</taxon>
        <taxon>Pinguiochrysidaceae</taxon>
        <taxon>Phaeomonas</taxon>
    </lineage>
</organism>
<proteinExistence type="predicted"/>
<gene>
    <name evidence="2" type="ORF">PPAR1163_LOCUS5393</name>
</gene>
<evidence type="ECO:0000256" key="1">
    <source>
        <dbReference type="SAM" id="MobiDB-lite"/>
    </source>
</evidence>
<dbReference type="EMBL" id="HBGJ01008558">
    <property type="protein sequence ID" value="CAD9247041.1"/>
    <property type="molecule type" value="Transcribed_RNA"/>
</dbReference>
<accession>A0A7S1XKY0</accession>
<feature type="region of interest" description="Disordered" evidence="1">
    <location>
        <begin position="20"/>
        <end position="103"/>
    </location>
</feature>
<dbReference type="AlphaFoldDB" id="A0A7S1XKY0"/>
<protein>
    <submittedName>
        <fullName evidence="2">Uncharacterized protein</fullName>
    </submittedName>
</protein>
<feature type="compositionally biased region" description="Basic and acidic residues" evidence="1">
    <location>
        <begin position="23"/>
        <end position="69"/>
    </location>
</feature>
<sequence length="103" mass="11792">MAEEFQRKRQYEYRANANLVLEANRDRGRRNDEHTGEAESLREKLPRLGMRMGEKSKRERPAELEARLKESKRRKEAKAALSEPKLGAPSKASILAASQDLDA</sequence>
<reference evidence="2" key="1">
    <citation type="submission" date="2021-01" db="EMBL/GenBank/DDBJ databases">
        <authorList>
            <person name="Corre E."/>
            <person name="Pelletier E."/>
            <person name="Niang G."/>
            <person name="Scheremetjew M."/>
            <person name="Finn R."/>
            <person name="Kale V."/>
            <person name="Holt S."/>
            <person name="Cochrane G."/>
            <person name="Meng A."/>
            <person name="Brown T."/>
            <person name="Cohen L."/>
        </authorList>
    </citation>
    <scope>NUCLEOTIDE SEQUENCE</scope>
    <source>
        <strain evidence="2">CCMP2877</strain>
    </source>
</reference>